<dbReference type="InterPro" id="IPR036852">
    <property type="entry name" value="Peptidase_S8/S53_dom_sf"/>
</dbReference>
<dbReference type="Gene3D" id="3.50.30.30">
    <property type="match status" value="1"/>
</dbReference>
<evidence type="ECO:0000256" key="2">
    <source>
        <dbReference type="ARBA" id="ARBA00022512"/>
    </source>
</evidence>
<dbReference type="InterPro" id="IPR023828">
    <property type="entry name" value="Peptidase_S8_Ser-AS"/>
</dbReference>
<feature type="active site" description="Charge relay system" evidence="7 8">
    <location>
        <position position="200"/>
    </location>
</feature>
<feature type="region of interest" description="Disordered" evidence="10">
    <location>
        <begin position="677"/>
        <end position="697"/>
    </location>
</feature>
<dbReference type="Proteomes" id="UP001150925">
    <property type="component" value="Unassembled WGS sequence"/>
</dbReference>
<dbReference type="Gene3D" id="3.40.50.200">
    <property type="entry name" value="Peptidase S8/S53 domain"/>
    <property type="match status" value="1"/>
</dbReference>
<feature type="domain" description="Peptidase S8/S53" evidence="12">
    <location>
        <begin position="191"/>
        <end position="587"/>
    </location>
</feature>
<feature type="active site" description="Charge relay system" evidence="7 8">
    <location>
        <position position="568"/>
    </location>
</feature>
<dbReference type="PROSITE" id="PS00137">
    <property type="entry name" value="SUBTILASE_HIS"/>
    <property type="match status" value="1"/>
</dbReference>
<dbReference type="GO" id="GO:0016020">
    <property type="term" value="C:membrane"/>
    <property type="evidence" value="ECO:0007669"/>
    <property type="project" value="InterPro"/>
</dbReference>
<dbReference type="AlphaFoldDB" id="A0A9W8ASM7"/>
<evidence type="ECO:0000256" key="7">
    <source>
        <dbReference type="PIRSR" id="PIRSR615500-1"/>
    </source>
</evidence>
<dbReference type="OrthoDB" id="10256524at2759"/>
<feature type="signal peptide" evidence="11">
    <location>
        <begin position="1"/>
        <end position="19"/>
    </location>
</feature>
<dbReference type="PROSITE" id="PS51892">
    <property type="entry name" value="SUBTILASE"/>
    <property type="match status" value="1"/>
</dbReference>
<comment type="caution">
    <text evidence="15">The sequence shown here is derived from an EMBL/GenBank/DDBJ whole genome shotgun (WGS) entry which is preliminary data.</text>
</comment>
<feature type="region of interest" description="Disordered" evidence="10">
    <location>
        <begin position="125"/>
        <end position="168"/>
    </location>
</feature>
<dbReference type="GO" id="GO:0006508">
    <property type="term" value="P:proteolysis"/>
    <property type="evidence" value="ECO:0007669"/>
    <property type="project" value="UniProtKB-KW"/>
</dbReference>
<evidence type="ECO:0000256" key="8">
    <source>
        <dbReference type="PROSITE-ProRule" id="PRU01240"/>
    </source>
</evidence>
<dbReference type="Pfam" id="PF00082">
    <property type="entry name" value="Peptidase_S8"/>
    <property type="match status" value="1"/>
</dbReference>
<dbReference type="InterPro" id="IPR022398">
    <property type="entry name" value="Peptidase_S8_His-AS"/>
</dbReference>
<feature type="domain" description="PA" evidence="13">
    <location>
        <begin position="409"/>
        <end position="495"/>
    </location>
</feature>
<dbReference type="PANTHER" id="PTHR43806">
    <property type="entry name" value="PEPTIDASE S8"/>
    <property type="match status" value="1"/>
</dbReference>
<evidence type="ECO:0000313" key="16">
    <source>
        <dbReference type="Proteomes" id="UP001150925"/>
    </source>
</evidence>
<evidence type="ECO:0000256" key="3">
    <source>
        <dbReference type="ARBA" id="ARBA00022670"/>
    </source>
</evidence>
<evidence type="ECO:0000256" key="11">
    <source>
        <dbReference type="SAM" id="SignalP"/>
    </source>
</evidence>
<dbReference type="InterPro" id="IPR050131">
    <property type="entry name" value="Peptidase_S8_subtilisin-like"/>
</dbReference>
<dbReference type="PANTHER" id="PTHR43806:SF66">
    <property type="entry name" value="SERIN ENDOPEPTIDASE"/>
    <property type="match status" value="1"/>
</dbReference>
<feature type="compositionally biased region" description="Basic and acidic residues" evidence="10">
    <location>
        <begin position="683"/>
        <end position="696"/>
    </location>
</feature>
<keyword evidence="2" id="KW-0134">Cell wall</keyword>
<evidence type="ECO:0000259" key="12">
    <source>
        <dbReference type="Pfam" id="PF00082"/>
    </source>
</evidence>
<dbReference type="PRINTS" id="PR00723">
    <property type="entry name" value="SUBTILISIN"/>
</dbReference>
<evidence type="ECO:0000256" key="1">
    <source>
        <dbReference type="ARBA" id="ARBA00011073"/>
    </source>
</evidence>
<dbReference type="GO" id="GO:0004252">
    <property type="term" value="F:serine-type endopeptidase activity"/>
    <property type="evidence" value="ECO:0007669"/>
    <property type="project" value="UniProtKB-UniRule"/>
</dbReference>
<dbReference type="Gene3D" id="2.60.40.1710">
    <property type="entry name" value="Subtilisin-like superfamily"/>
    <property type="match status" value="1"/>
</dbReference>
<keyword evidence="4 11" id="KW-0732">Signal</keyword>
<evidence type="ECO:0000256" key="5">
    <source>
        <dbReference type="ARBA" id="ARBA00022801"/>
    </source>
</evidence>
<accession>A0A9W8ASM7</accession>
<dbReference type="EMBL" id="JANBPY010001427">
    <property type="protein sequence ID" value="KAJ1960082.1"/>
    <property type="molecule type" value="Genomic_DNA"/>
</dbReference>
<dbReference type="PROSITE" id="PS00136">
    <property type="entry name" value="SUBTILASE_ASP"/>
    <property type="match status" value="1"/>
</dbReference>
<sequence length="908" mass="97967">MQSIITILGGILLIHSSYANVHRRQQGYQSWTKAPPSYVPDRYMIEFHDTDPSTNETVTPVVMRRDLSSTNATVQIEYDFSDVMNIMSVTVSANDTDTISELSSVANLYPVRVMYSSSAHNGKPFPLRTAPIRRDVTGTATGDTNEGQESNINTTETGDESPSRPLNPARENLVLDMLGVTKLRETLNLTGKGVKIGIVDSGLDYTHPAFGKCFKTAGCRVAYGYDLVGNDYDGITNPVATPDKDPMDECNGHGTHVTGILAGNDGVYQGIAPEATLGIYRIFGCGPTGNSGEDVIMQGMLAAYLDGMHMVSLSVGEPGEWAESPSARLADLLTRLGMPVVAANGNMGGESLFASSNPSTGTSVLSVNSVNPRRYWGNQLNVTSDETVTLMRSIELPPPVPHFVFQDTELVYPVDKDGGHSGCSGFDPTTVQNKIVLLTAQAGCSDDDRAAQALAAGAAGMVLPVANNQTQPNMDGITYPHNLRMASITKSDGDYLVKKLEAGQTVTINSDAEYYSWDNVESEQVSAFSSYGPDPELHIKGEITAPGQFIYSTVPLWAGQYSWASGTSQATPQVSGAVALLRQLKGKLDLSYKTPFLQTATPYCFDGSLCDSVLRQGSGLMNVYAALTTPLVASKSTLELLDTVKGKFTNGVATRSFTIQNTGKTSITLAAKHTGSYSFSNRNPDKSRSPVPRRSDATAQVSLDISTLAIAAGGKVTVTVTITQPDLPDGEYWIYSGYLLFSATDDSGVSLTIPYQGLKGDYSSMPILRTNGGQLPMLVNTSTSEVKSLTDSVVFDMVSSKPGISLIKDHPTSNIRIYAVNVDTGNVWYAHTNGALDYTARNFESYLPNTTFTWSGYGYKSLLKWDLRRVPNGKYQLMLAALRPFGERSNSNDYDSWTSSTFEVRYNA</sequence>
<keyword evidence="16" id="KW-1185">Reference proteome</keyword>
<evidence type="ECO:0000256" key="4">
    <source>
        <dbReference type="ARBA" id="ARBA00022729"/>
    </source>
</evidence>
<feature type="domain" description="C5a peptidase/Subtilisin-like protease SBT2-like Fn3-like" evidence="14">
    <location>
        <begin position="654"/>
        <end position="755"/>
    </location>
</feature>
<dbReference type="InterPro" id="IPR003137">
    <property type="entry name" value="PA_domain"/>
</dbReference>
<feature type="compositionally biased region" description="Polar residues" evidence="10">
    <location>
        <begin position="138"/>
        <end position="156"/>
    </location>
</feature>
<keyword evidence="6 8" id="KW-0720">Serine protease</keyword>
<evidence type="ECO:0000256" key="10">
    <source>
        <dbReference type="SAM" id="MobiDB-lite"/>
    </source>
</evidence>
<evidence type="ECO:0000259" key="14">
    <source>
        <dbReference type="Pfam" id="PF06280"/>
    </source>
</evidence>
<comment type="similarity">
    <text evidence="1 8 9">Belongs to the peptidase S8 family.</text>
</comment>
<dbReference type="SUPFAM" id="SSF52743">
    <property type="entry name" value="Subtilisin-like"/>
    <property type="match status" value="1"/>
</dbReference>
<keyword evidence="3 8" id="KW-0645">Protease</keyword>
<evidence type="ECO:0000259" key="13">
    <source>
        <dbReference type="Pfam" id="PF02225"/>
    </source>
</evidence>
<evidence type="ECO:0000256" key="6">
    <source>
        <dbReference type="ARBA" id="ARBA00022825"/>
    </source>
</evidence>
<evidence type="ECO:0000313" key="15">
    <source>
        <dbReference type="EMBL" id="KAJ1960082.1"/>
    </source>
</evidence>
<feature type="active site" description="Charge relay system" evidence="7 8">
    <location>
        <position position="253"/>
    </location>
</feature>
<dbReference type="PROSITE" id="PS00138">
    <property type="entry name" value="SUBTILASE_SER"/>
    <property type="match status" value="1"/>
</dbReference>
<organism evidence="15 16">
    <name type="scientific">Dispira parvispora</name>
    <dbReference type="NCBI Taxonomy" id="1520584"/>
    <lineage>
        <taxon>Eukaryota</taxon>
        <taxon>Fungi</taxon>
        <taxon>Fungi incertae sedis</taxon>
        <taxon>Zoopagomycota</taxon>
        <taxon>Kickxellomycotina</taxon>
        <taxon>Dimargaritomycetes</taxon>
        <taxon>Dimargaritales</taxon>
        <taxon>Dimargaritaceae</taxon>
        <taxon>Dispira</taxon>
    </lineage>
</organism>
<protein>
    <submittedName>
        <fullName evidence="15">Uncharacterized protein</fullName>
    </submittedName>
</protein>
<dbReference type="GO" id="GO:0005615">
    <property type="term" value="C:extracellular space"/>
    <property type="evidence" value="ECO:0007669"/>
    <property type="project" value="TreeGrafter"/>
</dbReference>
<dbReference type="Pfam" id="PF06280">
    <property type="entry name" value="fn3_5"/>
    <property type="match status" value="1"/>
</dbReference>
<dbReference type="InterPro" id="IPR015500">
    <property type="entry name" value="Peptidase_S8_subtilisin-rel"/>
</dbReference>
<dbReference type="InterPro" id="IPR010435">
    <property type="entry name" value="C5a/SBT2-like_Fn3"/>
</dbReference>
<keyword evidence="2" id="KW-0964">Secreted</keyword>
<feature type="chain" id="PRO_5040781534" evidence="11">
    <location>
        <begin position="20"/>
        <end position="908"/>
    </location>
</feature>
<dbReference type="Pfam" id="PF02225">
    <property type="entry name" value="PA"/>
    <property type="match status" value="1"/>
</dbReference>
<proteinExistence type="inferred from homology"/>
<reference evidence="15" key="1">
    <citation type="submission" date="2022-07" db="EMBL/GenBank/DDBJ databases">
        <title>Phylogenomic reconstructions and comparative analyses of Kickxellomycotina fungi.</title>
        <authorList>
            <person name="Reynolds N.K."/>
            <person name="Stajich J.E."/>
            <person name="Barry K."/>
            <person name="Grigoriev I.V."/>
            <person name="Crous P."/>
            <person name="Smith M.E."/>
        </authorList>
    </citation>
    <scope>NUCLEOTIDE SEQUENCE</scope>
    <source>
        <strain evidence="15">RSA 1196</strain>
    </source>
</reference>
<dbReference type="InterPro" id="IPR000209">
    <property type="entry name" value="Peptidase_S8/S53_dom"/>
</dbReference>
<name>A0A9W8ASM7_9FUNG</name>
<keyword evidence="5 8" id="KW-0378">Hydrolase</keyword>
<evidence type="ECO:0000256" key="9">
    <source>
        <dbReference type="RuleBase" id="RU003355"/>
    </source>
</evidence>
<gene>
    <name evidence="15" type="ORF">IWQ62_004364</name>
</gene>
<dbReference type="InterPro" id="IPR023827">
    <property type="entry name" value="Peptidase_S8_Asp-AS"/>
</dbReference>